<evidence type="ECO:0000256" key="1">
    <source>
        <dbReference type="ARBA" id="ARBA00005755"/>
    </source>
</evidence>
<dbReference type="GO" id="GO:0003887">
    <property type="term" value="F:DNA-directed DNA polymerase activity"/>
    <property type="evidence" value="ECO:0007669"/>
    <property type="project" value="UniProtKB-KW"/>
</dbReference>
<dbReference type="Gene3D" id="3.40.960.10">
    <property type="entry name" value="VSR Endonuclease"/>
    <property type="match status" value="1"/>
</dbReference>
<evidence type="ECO:0000313" key="11">
    <source>
        <dbReference type="Proteomes" id="UP000499080"/>
    </source>
</evidence>
<keyword evidence="7" id="KW-0238">DNA-binding</keyword>
<comment type="caution">
    <text evidence="10">The sequence shown here is derived from an EMBL/GenBank/DDBJ whole genome shotgun (WGS) entry which is preliminary data.</text>
</comment>
<evidence type="ECO:0000259" key="9">
    <source>
        <dbReference type="Pfam" id="PF03175"/>
    </source>
</evidence>
<dbReference type="GO" id="GO:0003677">
    <property type="term" value="F:DNA binding"/>
    <property type="evidence" value="ECO:0007669"/>
    <property type="project" value="UniProtKB-KW"/>
</dbReference>
<sequence length="1183" mass="135805">MASNKRSIEVLFDEDDFFDSEVLLDEDDFSDSELCGPLTQDFFQSSQHFLDLPSQLGCGMEVAPNTSTHALDIEEENIDSSPNPSVDPDNEIICRQDLDECISIREKSRRVNRRYQAQEIILEVGIEIDSLPECMRRKALCNIWPTLRLMFEMIIKRASEDLDPSDPMRFCIFSSNLDKPISTCLWRVHTFTADKVLNAIANAIESNKELHLDETLRMEITTIRQPVGAGRIRKVVNVECDRLNKRSILCIPTNSLGLCCAKAVVFAIAHLDGDRRSINAMKDRRRPALETRARELHKKAGIPLGPCTFAEVARFEEVLDIQIVVISTEERNGVAYRGRDRSRRINLWLHNGHYDVIKSLKGFFTSNHYCERCEKPFQNLENHRCPMACHICLRICCSAKGVPKRYFDCDRLCQSLECYAAHKALRGNQELSTCNRKFVVLEEHLCCLPRVSPKKSSSDIIFFDLETDQSSGEHVVNFAVAQYSDGREMVFRGYSACKEFCTWLFSPKHKGHTVIAHNMKGFDGQFIVGWMLEQGTSPSVIPIGSKLMSIRHPSLGITIIDSMSFLPMSLSKLPNCFGLSELKKGYFPHLFNVRENQNYVGPLPSQQFYCADSMSPSARAAFMSWHADHVNDQFDFQKEMLEYCRSDVDILRRCCLIFREEFLKIADVDPFRYITIASACMATYRNSHIQDNTIAMVPVHGYNHGKKFSPDAIRWLDYVSFSEGIVIQHALNYSGEKKICGSYVDGYCEENKTIYQFQGCFFHGCDKCYDGDTTHPLKGTTMSSVRQKTQEICERFRSFGFKVVEMWEHQFVEMKKQDPELRLFLSSNELQDRLNPRDSFFGGRTNAIKLFHQGDIKYVDFTSLYPWVNKYCIYPVGHPQIITEGFTKIEDYFGIVRCKVIPPRGLYLPVLPYRSQNKLMCPLCRSCVETNQQTPCSHDDEERALTGTWVSEEVKLAKTKGWGMNTLRSQLTYVNTVPDFNRMLSDPSNDIKDVYFPTEEVSAIHWQSKKEYLSQDASTNIFIATFTTAWARIKLYNEMYKLGRSVLYYDTDSIIYASDEKNDPPLGNFLGEFTDELDGDSIATFVSAGPKNYAYQTKRGKTCCKIRGFTLNFRNSEKLNFESVKSLVCSLDYESKIPLHNPAKITREAKRRKVINKEETKLYGMVYAKRVIQEDFTTLPYGY</sequence>
<reference evidence="10 11" key="1">
    <citation type="journal article" date="2019" name="Sci. Rep.">
        <title>Orb-weaving spider Araneus ventricosus genome elucidates the spidroin gene catalogue.</title>
        <authorList>
            <person name="Kono N."/>
            <person name="Nakamura H."/>
            <person name="Ohtoshi R."/>
            <person name="Moran D.A.P."/>
            <person name="Shinohara A."/>
            <person name="Yoshida Y."/>
            <person name="Fujiwara M."/>
            <person name="Mori M."/>
            <person name="Tomita M."/>
            <person name="Arakawa K."/>
        </authorList>
    </citation>
    <scope>NUCLEOTIDE SEQUENCE [LARGE SCALE GENOMIC DNA]</scope>
</reference>
<evidence type="ECO:0000256" key="2">
    <source>
        <dbReference type="ARBA" id="ARBA00012417"/>
    </source>
</evidence>
<dbReference type="Proteomes" id="UP000499080">
    <property type="component" value="Unassembled WGS sequence"/>
</dbReference>
<dbReference type="InterPro" id="IPR043502">
    <property type="entry name" value="DNA/RNA_pol_sf"/>
</dbReference>
<dbReference type="InterPro" id="IPR023211">
    <property type="entry name" value="DNA_pol_palm_dom_sf"/>
</dbReference>
<dbReference type="GO" id="GO:0006260">
    <property type="term" value="P:DNA replication"/>
    <property type="evidence" value="ECO:0007669"/>
    <property type="project" value="UniProtKB-KW"/>
</dbReference>
<dbReference type="Pfam" id="PF03175">
    <property type="entry name" value="DNA_pol_B_2"/>
    <property type="match status" value="2"/>
</dbReference>
<accession>A0A4Y2TMI6</accession>
<evidence type="ECO:0000256" key="3">
    <source>
        <dbReference type="ARBA" id="ARBA00022679"/>
    </source>
</evidence>
<dbReference type="InterPro" id="IPR036397">
    <property type="entry name" value="RNaseH_sf"/>
</dbReference>
<keyword evidence="3" id="KW-0808">Transferase</keyword>
<keyword evidence="6" id="KW-0239">DNA-directed DNA polymerase</keyword>
<evidence type="ECO:0000256" key="4">
    <source>
        <dbReference type="ARBA" id="ARBA00022695"/>
    </source>
</evidence>
<keyword evidence="11" id="KW-1185">Reference proteome</keyword>
<gene>
    <name evidence="10" type="ORF">AVEN_218220_1</name>
</gene>
<evidence type="ECO:0000256" key="6">
    <source>
        <dbReference type="ARBA" id="ARBA00022932"/>
    </source>
</evidence>
<organism evidence="10 11">
    <name type="scientific">Araneus ventricosus</name>
    <name type="common">Orbweaver spider</name>
    <name type="synonym">Epeira ventricosa</name>
    <dbReference type="NCBI Taxonomy" id="182803"/>
    <lineage>
        <taxon>Eukaryota</taxon>
        <taxon>Metazoa</taxon>
        <taxon>Ecdysozoa</taxon>
        <taxon>Arthropoda</taxon>
        <taxon>Chelicerata</taxon>
        <taxon>Arachnida</taxon>
        <taxon>Araneae</taxon>
        <taxon>Araneomorphae</taxon>
        <taxon>Entelegynae</taxon>
        <taxon>Araneoidea</taxon>
        <taxon>Araneidae</taxon>
        <taxon>Araneus</taxon>
    </lineage>
</organism>
<dbReference type="OrthoDB" id="6625164at2759"/>
<feature type="domain" description="DNA-directed DNA polymerase family B mitochondria/virus" evidence="9">
    <location>
        <begin position="509"/>
        <end position="699"/>
    </location>
</feature>
<dbReference type="EMBL" id="BGPR01029598">
    <property type="protein sequence ID" value="GBO01482.1"/>
    <property type="molecule type" value="Genomic_DNA"/>
</dbReference>
<protein>
    <recommendedName>
        <fullName evidence="2">DNA-directed DNA polymerase</fullName>
        <ecNumber evidence="2">2.7.7.7</ecNumber>
    </recommendedName>
</protein>
<proteinExistence type="inferred from homology"/>
<dbReference type="PANTHER" id="PTHR33568:SF3">
    <property type="entry name" value="DNA-DIRECTED DNA POLYMERASE"/>
    <property type="match status" value="1"/>
</dbReference>
<dbReference type="SUPFAM" id="SSF56672">
    <property type="entry name" value="DNA/RNA polymerases"/>
    <property type="match status" value="1"/>
</dbReference>
<comment type="catalytic activity">
    <reaction evidence="8">
        <text>DNA(n) + a 2'-deoxyribonucleoside 5'-triphosphate = DNA(n+1) + diphosphate</text>
        <dbReference type="Rhea" id="RHEA:22508"/>
        <dbReference type="Rhea" id="RHEA-COMP:17339"/>
        <dbReference type="Rhea" id="RHEA-COMP:17340"/>
        <dbReference type="ChEBI" id="CHEBI:33019"/>
        <dbReference type="ChEBI" id="CHEBI:61560"/>
        <dbReference type="ChEBI" id="CHEBI:173112"/>
        <dbReference type="EC" id="2.7.7.7"/>
    </reaction>
</comment>
<dbReference type="Gene3D" id="3.90.1600.10">
    <property type="entry name" value="Palm domain of DNA polymerase"/>
    <property type="match status" value="1"/>
</dbReference>
<dbReference type="PANTHER" id="PTHR33568">
    <property type="entry name" value="DNA POLYMERASE"/>
    <property type="match status" value="1"/>
</dbReference>
<keyword evidence="5" id="KW-0235">DNA replication</keyword>
<dbReference type="InterPro" id="IPR004868">
    <property type="entry name" value="DNA-dir_DNA_pol_B_mt/vir"/>
</dbReference>
<dbReference type="EC" id="2.7.7.7" evidence="2"/>
<dbReference type="Gene3D" id="3.30.420.10">
    <property type="entry name" value="Ribonuclease H-like superfamily/Ribonuclease H"/>
    <property type="match status" value="1"/>
</dbReference>
<evidence type="ECO:0000313" key="10">
    <source>
        <dbReference type="EMBL" id="GBO01482.1"/>
    </source>
</evidence>
<dbReference type="SUPFAM" id="SSF53098">
    <property type="entry name" value="Ribonuclease H-like"/>
    <property type="match status" value="1"/>
</dbReference>
<dbReference type="GO" id="GO:0042575">
    <property type="term" value="C:DNA polymerase complex"/>
    <property type="evidence" value="ECO:0007669"/>
    <property type="project" value="UniProtKB-ARBA"/>
</dbReference>
<evidence type="ECO:0000256" key="8">
    <source>
        <dbReference type="ARBA" id="ARBA00049244"/>
    </source>
</evidence>
<dbReference type="AlphaFoldDB" id="A0A4Y2TMI6"/>
<name>A0A4Y2TMI6_ARAVE</name>
<dbReference type="InterPro" id="IPR012337">
    <property type="entry name" value="RNaseH-like_sf"/>
</dbReference>
<evidence type="ECO:0000256" key="5">
    <source>
        <dbReference type="ARBA" id="ARBA00022705"/>
    </source>
</evidence>
<evidence type="ECO:0000256" key="7">
    <source>
        <dbReference type="ARBA" id="ARBA00023125"/>
    </source>
</evidence>
<keyword evidence="4" id="KW-0548">Nucleotidyltransferase</keyword>
<feature type="domain" description="DNA-directed DNA polymerase family B mitochondria/virus" evidence="9">
    <location>
        <begin position="819"/>
        <end position="967"/>
    </location>
</feature>
<dbReference type="GO" id="GO:0000166">
    <property type="term" value="F:nucleotide binding"/>
    <property type="evidence" value="ECO:0007669"/>
    <property type="project" value="InterPro"/>
</dbReference>
<comment type="similarity">
    <text evidence="1">Belongs to the DNA polymerase type-B family.</text>
</comment>